<protein>
    <submittedName>
        <fullName evidence="2">Uncharacterized protein</fullName>
    </submittedName>
</protein>
<evidence type="ECO:0000256" key="1">
    <source>
        <dbReference type="SAM" id="MobiDB-lite"/>
    </source>
</evidence>
<dbReference type="AlphaFoldDB" id="A0A6G0XQD2"/>
<proteinExistence type="predicted"/>
<dbReference type="EMBL" id="VJMJ01000025">
    <property type="protein sequence ID" value="KAF0742724.1"/>
    <property type="molecule type" value="Genomic_DNA"/>
</dbReference>
<evidence type="ECO:0000313" key="2">
    <source>
        <dbReference type="EMBL" id="KAF0742724.1"/>
    </source>
</evidence>
<accession>A0A6G0XQD2</accession>
<gene>
    <name evidence="2" type="ORF">Ae201684_002424</name>
</gene>
<feature type="compositionally biased region" description="Polar residues" evidence="1">
    <location>
        <begin position="448"/>
        <end position="458"/>
    </location>
</feature>
<reference evidence="2 3" key="1">
    <citation type="submission" date="2019-07" db="EMBL/GenBank/DDBJ databases">
        <title>Genomics analysis of Aphanomyces spp. identifies a new class of oomycete effector associated with host adaptation.</title>
        <authorList>
            <person name="Gaulin E."/>
        </authorList>
    </citation>
    <scope>NUCLEOTIDE SEQUENCE [LARGE SCALE GENOMIC DNA]</scope>
    <source>
        <strain evidence="2 3">ATCC 201684</strain>
    </source>
</reference>
<dbReference type="Pfam" id="PF14421">
    <property type="entry name" value="LmjF365940-deam"/>
    <property type="match status" value="1"/>
</dbReference>
<evidence type="ECO:0000313" key="3">
    <source>
        <dbReference type="Proteomes" id="UP000481153"/>
    </source>
</evidence>
<comment type="caution">
    <text evidence="2">The sequence shown here is derived from an EMBL/GenBank/DDBJ whole genome shotgun (WGS) entry which is preliminary data.</text>
</comment>
<dbReference type="VEuPathDB" id="FungiDB:AeMF1_016968"/>
<dbReference type="InterPro" id="IPR032723">
    <property type="entry name" value="Deaminase_LmjF365940"/>
</dbReference>
<feature type="region of interest" description="Disordered" evidence="1">
    <location>
        <begin position="447"/>
        <end position="470"/>
    </location>
</feature>
<sequence length="536" mass="59735">MEFLVHNISHSDLVVELSGDAALTTHRNAMVLLARPKFSLFNIVSQSIVRQLDHILTPTAVQVDNSERAMESTRFQFREHCASTCHPVGFRLDSNPIDLKTISLELSDFQLRASDETQSEVEKSWKHIRITACFLPLLASLLPKWLEVLADVHSAESQQLLYLISGAGIPRNASHSICGNSTEYTATLMSKFVATYYPKIQVTQVHSGSNIFRYDDNVQFMTRQLRPVLEAHRDVLVTKVGDQWKSHFHLTIAYADGPPARLSALNAALRVYQPSYLHVWQLKTFWHESKLSLDDVDFHPFENVEATPATSIDELKDPLVAQLVDQVKTFRDRFLEGQSAGEVGTFWLRKSRKPVLAILLIQKKNSDGEFETIFHRGMNCEVSMPTGSLCAERNAIGSALANDPTLHRQSLKMIAVLSVNLTQQAVPTTPLLPPLPPPLLALPPPLVKSSSNASVDQSPKTRKPKRPRTISCDASVPAVQAALESVDAKVEKDRNPLAPCGACNEWLLKIAEANPSFKIITFDSIACEKVYIHQLL</sequence>
<dbReference type="Gene3D" id="3.40.140.10">
    <property type="entry name" value="Cytidine Deaminase, domain 2"/>
    <property type="match status" value="1"/>
</dbReference>
<dbReference type="Proteomes" id="UP000481153">
    <property type="component" value="Unassembled WGS sequence"/>
</dbReference>
<keyword evidence="3" id="KW-1185">Reference proteome</keyword>
<organism evidence="2 3">
    <name type="scientific">Aphanomyces euteiches</name>
    <dbReference type="NCBI Taxonomy" id="100861"/>
    <lineage>
        <taxon>Eukaryota</taxon>
        <taxon>Sar</taxon>
        <taxon>Stramenopiles</taxon>
        <taxon>Oomycota</taxon>
        <taxon>Saprolegniomycetes</taxon>
        <taxon>Saprolegniales</taxon>
        <taxon>Verrucalvaceae</taxon>
        <taxon>Aphanomyces</taxon>
    </lineage>
</organism>
<name>A0A6G0XQD2_9STRA</name>